<feature type="region of interest" description="Disordered" evidence="4">
    <location>
        <begin position="459"/>
        <end position="510"/>
    </location>
</feature>
<feature type="compositionally biased region" description="Basic and acidic residues" evidence="4">
    <location>
        <begin position="499"/>
        <end position="510"/>
    </location>
</feature>
<feature type="compositionally biased region" description="Acidic residues" evidence="4">
    <location>
        <begin position="460"/>
        <end position="470"/>
    </location>
</feature>
<evidence type="ECO:0000313" key="6">
    <source>
        <dbReference type="EMBL" id="KAK2961276.1"/>
    </source>
</evidence>
<feature type="repeat" description="WD" evidence="3">
    <location>
        <begin position="939"/>
        <end position="980"/>
    </location>
</feature>
<dbReference type="SUPFAM" id="SSF50998">
    <property type="entry name" value="Quinoprotein alcohol dehydrogenase-like"/>
    <property type="match status" value="1"/>
</dbReference>
<dbReference type="InterPro" id="IPR015943">
    <property type="entry name" value="WD40/YVTN_repeat-like_dom_sf"/>
</dbReference>
<proteinExistence type="predicted"/>
<dbReference type="Gene3D" id="3.40.50.410">
    <property type="entry name" value="von Willebrand factor, type A domain"/>
    <property type="match status" value="1"/>
</dbReference>
<dbReference type="InterPro" id="IPR002035">
    <property type="entry name" value="VWF_A"/>
</dbReference>
<dbReference type="InterPro" id="IPR011047">
    <property type="entry name" value="Quinoprotein_ADH-like_sf"/>
</dbReference>
<comment type="caution">
    <text evidence="6">The sequence shown here is derived from an EMBL/GenBank/DDBJ whole genome shotgun (WGS) entry which is preliminary data.</text>
</comment>
<dbReference type="SMART" id="SM00320">
    <property type="entry name" value="WD40"/>
    <property type="match status" value="11"/>
</dbReference>
<feature type="repeat" description="WD" evidence="3">
    <location>
        <begin position="895"/>
        <end position="936"/>
    </location>
</feature>
<dbReference type="InterPro" id="IPR001680">
    <property type="entry name" value="WD40_rpt"/>
</dbReference>
<evidence type="ECO:0000256" key="2">
    <source>
        <dbReference type="ARBA" id="ARBA00022737"/>
    </source>
</evidence>
<evidence type="ECO:0000313" key="7">
    <source>
        <dbReference type="Proteomes" id="UP001281761"/>
    </source>
</evidence>
<dbReference type="InterPro" id="IPR011044">
    <property type="entry name" value="Quino_amine_DH_bsu"/>
</dbReference>
<dbReference type="PROSITE" id="PS00678">
    <property type="entry name" value="WD_REPEATS_1"/>
    <property type="match status" value="1"/>
</dbReference>
<sequence length="1320" mass="146179">MGCGTSAIKDNYKTLEEVTQAIRKQGLESSNLIFGIDYTKSNMYMGERSFQGRSLHDCTGPVNPYMEVIEILGKTLEDFDDDHIIPTFGFGDVYTTDKSVFPFYPDRNPVGFQEVLHRYREITPGINLSGPTNFAPLINQAIEITKQEKSYHILVIVTDGQVTNERATAEAIVNATSHPISIICIGVGDGPWDEMHRFDDKLPKRKFDNFQFVEYNAIRKKHSENFAPVFALHCLMEIPEQFLANIFGGVYRKGNILFTPDGKCVLSPVGNHILVYNLKLNNVQTFPFETRKNIVTLALSPDCRFLIASDVDGRSILVNYPTQTIITHINFKSQAKILRFSPDSKYLAVSHGSLVQVWRMPETDEYQLAPLILEREFRGSKGDTTSIEWDPTSQFILIGSEDSYFRMYPIQKIYVAIDGTRVMQKSRKTLDKEMSEQKLETKMAYMLEMMKQGDQVIQEESMEAEEDDSQDTQQIEADSGEDQSDDAKNDVDFIPLPDLDPHAKTESERKAMQKRLQRRVLTPFIFCAHHSPIVTCFFSPNMDAIYALSRDGMLTMWRRTPRPEYADLTLLEQQWIEAGKVGPHPSTLAFARSRWSFVWKQFLFFGQAKAVCAAYGRDSLQPDMNVIFIGMSNGTIRIVHPSALLDTATSGQTADSQSLTIAHSKISAVAFDPIHGWIALGANKEGLLSVWDWKNESIVLRQAGHGGIIVHNGKTIHVGEDLDPKQAANTAGMLTAAFDGVTACGFSSDGTILATGASDGKVKIWSVETGYCVATFAEQMSTITSIAFLPRSALAASSKDGTTRLYDLKRYRVFRVLVPPSAAPFSHSSINTVSNCTIQSICTDPSGTLLAGACQDVSGGSSLSSSTLTASGTVSTPKDGVAVWSVQTGQILDFSAGHSLPVTSVDFSQEGTLLASGSWDGDIRVWDIYEKKGASEPKVFHHASEVLMVRFTPDSRNVISLTRRSVLSMWNLDQEKQIFSVDISPDCVGAAGLYSDKQDLSKNHFTSFTISPDGSTLVAVGHHPFACLYDLSSGRAAILVKRFRIQPDRLFPGITREGMREWERRGKKMNKDVMDEPDLPDASFLGEQIGLDGDFEASDSEADERMKKAANPRSKHALPAAQQYGSKDVAISSTGTQFAVATGRGLFLFDSDRISLSFDPSEIDESVTPDAILSTLSSGDFLHSLRLSLRLGEFALIVRVLESLPVDEIQSTVRSLLTGPSSFVASSTIASRFVSFVAYYLQQSPHLERNLLLVVTLLKAVSESMEKPRPHLLPSLRSINKWLVSSYQSLSLIVPQTNSLMQYICTAGELEGREEKDEST</sequence>
<evidence type="ECO:0000256" key="1">
    <source>
        <dbReference type="ARBA" id="ARBA00022574"/>
    </source>
</evidence>
<dbReference type="InterPro" id="IPR010734">
    <property type="entry name" value="Copine_C"/>
</dbReference>
<dbReference type="Pfam" id="PF00400">
    <property type="entry name" value="WD40"/>
    <property type="match status" value="4"/>
</dbReference>
<dbReference type="InterPro" id="IPR027145">
    <property type="entry name" value="PWP2"/>
</dbReference>
<dbReference type="InterPro" id="IPR036465">
    <property type="entry name" value="vWFA_dom_sf"/>
</dbReference>
<dbReference type="SUPFAM" id="SSF53300">
    <property type="entry name" value="vWA-like"/>
    <property type="match status" value="1"/>
</dbReference>
<dbReference type="Proteomes" id="UP001281761">
    <property type="component" value="Unassembled WGS sequence"/>
</dbReference>
<evidence type="ECO:0000256" key="4">
    <source>
        <dbReference type="SAM" id="MobiDB-lite"/>
    </source>
</evidence>
<dbReference type="PROSITE" id="PS50082">
    <property type="entry name" value="WD_REPEATS_2"/>
    <property type="match status" value="3"/>
</dbReference>
<reference evidence="6 7" key="1">
    <citation type="journal article" date="2022" name="bioRxiv">
        <title>Genomics of Preaxostyla Flagellates Illuminates Evolutionary Transitions and the Path Towards Mitochondrial Loss.</title>
        <authorList>
            <person name="Novak L.V.F."/>
            <person name="Treitli S.C."/>
            <person name="Pyrih J."/>
            <person name="Halakuc P."/>
            <person name="Pipaliya S.V."/>
            <person name="Vacek V."/>
            <person name="Brzon O."/>
            <person name="Soukal P."/>
            <person name="Eme L."/>
            <person name="Dacks J.B."/>
            <person name="Karnkowska A."/>
            <person name="Elias M."/>
            <person name="Hampl V."/>
        </authorList>
    </citation>
    <scope>NUCLEOTIDE SEQUENCE [LARGE SCALE GENOMIC DNA]</scope>
    <source>
        <strain evidence="6">NAU3</strain>
        <tissue evidence="6">Gut</tissue>
    </source>
</reference>
<protein>
    <submittedName>
        <fullName evidence="6">Periodic tryptophan protein 2 like protein</fullName>
    </submittedName>
</protein>
<dbReference type="PANTHER" id="PTHR19858">
    <property type="entry name" value="WD40 REPEAT PROTEIN"/>
    <property type="match status" value="1"/>
</dbReference>
<dbReference type="Gene3D" id="2.130.10.10">
    <property type="entry name" value="YVTN repeat-like/Quinoprotein amine dehydrogenase"/>
    <property type="match status" value="4"/>
</dbReference>
<keyword evidence="2" id="KW-0677">Repeat</keyword>
<accession>A0ABQ9YBY2</accession>
<evidence type="ECO:0000256" key="3">
    <source>
        <dbReference type="PROSITE-ProRule" id="PRU00221"/>
    </source>
</evidence>
<feature type="domain" description="VWFA" evidence="5">
    <location>
        <begin position="29"/>
        <end position="217"/>
    </location>
</feature>
<dbReference type="PROSITE" id="PS50294">
    <property type="entry name" value="WD_REPEATS_REGION"/>
    <property type="match status" value="2"/>
</dbReference>
<dbReference type="PRINTS" id="PR00320">
    <property type="entry name" value="GPROTEINBRPT"/>
</dbReference>
<evidence type="ECO:0000259" key="5">
    <source>
        <dbReference type="SMART" id="SM00327"/>
    </source>
</evidence>
<organism evidence="6 7">
    <name type="scientific">Blattamonas nauphoetae</name>
    <dbReference type="NCBI Taxonomy" id="2049346"/>
    <lineage>
        <taxon>Eukaryota</taxon>
        <taxon>Metamonada</taxon>
        <taxon>Preaxostyla</taxon>
        <taxon>Oxymonadida</taxon>
        <taxon>Blattamonas</taxon>
    </lineage>
</organism>
<keyword evidence="1 3" id="KW-0853">WD repeat</keyword>
<dbReference type="SUPFAM" id="SSF50978">
    <property type="entry name" value="WD40 repeat-like"/>
    <property type="match status" value="1"/>
</dbReference>
<gene>
    <name evidence="6" type="ORF">BLNAU_3722</name>
</gene>
<feature type="repeat" description="WD" evidence="3">
    <location>
        <begin position="734"/>
        <end position="775"/>
    </location>
</feature>
<dbReference type="InterPro" id="IPR020472">
    <property type="entry name" value="WD40_PAC1"/>
</dbReference>
<dbReference type="InterPro" id="IPR036322">
    <property type="entry name" value="WD40_repeat_dom_sf"/>
</dbReference>
<dbReference type="SMART" id="SM00327">
    <property type="entry name" value="VWA"/>
    <property type="match status" value="1"/>
</dbReference>
<dbReference type="SUPFAM" id="SSF50969">
    <property type="entry name" value="YVTN repeat-like/Quinoprotein amine dehydrogenase"/>
    <property type="match status" value="1"/>
</dbReference>
<dbReference type="EMBL" id="JARBJD010000017">
    <property type="protein sequence ID" value="KAK2961276.1"/>
    <property type="molecule type" value="Genomic_DNA"/>
</dbReference>
<dbReference type="Pfam" id="PF07002">
    <property type="entry name" value="Copine"/>
    <property type="match status" value="1"/>
</dbReference>
<dbReference type="InterPro" id="IPR019775">
    <property type="entry name" value="WD40_repeat_CS"/>
</dbReference>
<keyword evidence="7" id="KW-1185">Reference proteome</keyword>
<dbReference type="PANTHER" id="PTHR19858:SF0">
    <property type="entry name" value="PERIODIC TRYPTOPHAN PROTEIN 2 HOMOLOG"/>
    <property type="match status" value="1"/>
</dbReference>
<name>A0ABQ9YBY2_9EUKA</name>